<protein>
    <recommendedName>
        <fullName evidence="3">DNA-directed RNA polymerase beta subunit</fullName>
    </recommendedName>
</protein>
<accession>A0ABR8YV56</accession>
<evidence type="ECO:0000313" key="2">
    <source>
        <dbReference type="Proteomes" id="UP000627166"/>
    </source>
</evidence>
<organism evidence="1 2">
    <name type="scientific">Clostridium faecium</name>
    <dbReference type="NCBI Taxonomy" id="2762223"/>
    <lineage>
        <taxon>Bacteria</taxon>
        <taxon>Bacillati</taxon>
        <taxon>Bacillota</taxon>
        <taxon>Clostridia</taxon>
        <taxon>Eubacteriales</taxon>
        <taxon>Clostridiaceae</taxon>
        <taxon>Clostridium</taxon>
    </lineage>
</organism>
<reference evidence="1 2" key="1">
    <citation type="submission" date="2020-08" db="EMBL/GenBank/DDBJ databases">
        <title>A Genomic Blueprint of the Chicken Gut Microbiome.</title>
        <authorList>
            <person name="Gilroy R."/>
            <person name="Ravi A."/>
            <person name="Getino M."/>
            <person name="Pursley I."/>
            <person name="Horton D.L."/>
            <person name="Alikhan N.-F."/>
            <person name="Baker D."/>
            <person name="Gharbi K."/>
            <person name="Hall N."/>
            <person name="Watson M."/>
            <person name="Adriaenssens E.M."/>
            <person name="Foster-Nyarko E."/>
            <person name="Jarju S."/>
            <person name="Secka A."/>
            <person name="Antonio M."/>
            <person name="Oren A."/>
            <person name="Chaudhuri R."/>
            <person name="La Ragione R.M."/>
            <person name="Hildebrand F."/>
            <person name="Pallen M.J."/>
        </authorList>
    </citation>
    <scope>NUCLEOTIDE SEQUENCE [LARGE SCALE GENOMIC DNA]</scope>
    <source>
        <strain evidence="1 2">N37</strain>
    </source>
</reference>
<sequence>MAQFYSTSEANLVADNFFKYHYHDRGKIKWQGFFLSEHTAALKKERDSEHND</sequence>
<dbReference type="RefSeq" id="WP_191741117.1">
    <property type="nucleotide sequence ID" value="NZ_JACSQB010000116.1"/>
</dbReference>
<dbReference type="Proteomes" id="UP000627166">
    <property type="component" value="Unassembled WGS sequence"/>
</dbReference>
<gene>
    <name evidence="1" type="ORF">H9637_14135</name>
</gene>
<dbReference type="EMBL" id="JACSQB010000116">
    <property type="protein sequence ID" value="MBD8048163.1"/>
    <property type="molecule type" value="Genomic_DNA"/>
</dbReference>
<evidence type="ECO:0008006" key="3">
    <source>
        <dbReference type="Google" id="ProtNLM"/>
    </source>
</evidence>
<comment type="caution">
    <text evidence="1">The sequence shown here is derived from an EMBL/GenBank/DDBJ whole genome shotgun (WGS) entry which is preliminary data.</text>
</comment>
<evidence type="ECO:0000313" key="1">
    <source>
        <dbReference type="EMBL" id="MBD8048163.1"/>
    </source>
</evidence>
<name>A0ABR8YV56_9CLOT</name>
<keyword evidence="2" id="KW-1185">Reference proteome</keyword>
<proteinExistence type="predicted"/>